<dbReference type="PANTHER" id="PTHR30572">
    <property type="entry name" value="MEMBRANE COMPONENT OF TRANSPORTER-RELATED"/>
    <property type="match status" value="1"/>
</dbReference>
<comment type="similarity">
    <text evidence="6">Belongs to the ABC-4 integral membrane protein family.</text>
</comment>
<dbReference type="PANTHER" id="PTHR30572:SF4">
    <property type="entry name" value="ABC TRANSPORTER PERMEASE YTRF"/>
    <property type="match status" value="1"/>
</dbReference>
<accession>A0A4D6GTS5</accession>
<dbReference type="InterPro" id="IPR003838">
    <property type="entry name" value="ABC3_permease_C"/>
</dbReference>
<dbReference type="Proteomes" id="UP000323075">
    <property type="component" value="Unassembled WGS sequence"/>
</dbReference>
<protein>
    <submittedName>
        <fullName evidence="9">ABC-type transport system permease protein</fullName>
    </submittedName>
    <submittedName>
        <fullName evidence="10">FtsX-like permease family protein</fullName>
    </submittedName>
</protein>
<keyword evidence="4 7" id="KW-1133">Transmembrane helix</keyword>
<reference evidence="9 11" key="1">
    <citation type="journal article" date="2019" name="Microbiol. Resour. Announc.">
        <title>The Genome Sequence of the Halobacterium salinarum Type Strain Is Closely Related to That of Laboratory Strains NRC-1 and R1.</title>
        <authorList>
            <person name="Pfeiffer F."/>
            <person name="Marchfelder A."/>
            <person name="Habermann B."/>
            <person name="Dyall-Smith M.L."/>
        </authorList>
    </citation>
    <scope>NUCLEOTIDE SEQUENCE [LARGE SCALE GENOMIC DNA]</scope>
    <source>
        <strain evidence="9">91-R6</strain>
        <strain evidence="11">ATCC 33171 / DSM 3754 / JCM 8978 / NBRC 102687 / NCIMB 764 / 91-R6</strain>
    </source>
</reference>
<sequence length="198" mass="19076">MNQFESVRMGLRAIRGHPRRSGLAALGVAASTGTALTLVGVAAGFDTTLGVHWLGAGSPADVPLARVWGVPGGVLAAMVAVLGAGVGAVAITAVMLVAAVERAPEIAVMRAAGAQPADIAHLFVVEAALCGGLGGVGGVVGGALATAAVTASAGVPTVVLVEWGSGAVAAGALLGAVAGLYPAWRAARTDPATAFRAT</sequence>
<reference evidence="9" key="3">
    <citation type="journal article" name="MicrobiologyOpen">
        <title>Whole-genome comparison between the type strain of Halobacterium salinarum (DSM 3754(T)) and the laboratory strains R1 and NRC-1.</title>
        <authorList>
            <person name="Pfeiffer F."/>
            <person name="Losensky G."/>
            <person name="Marchfelder A."/>
            <person name="Habermann B."/>
            <person name="Dyall-Smith M."/>
        </authorList>
    </citation>
    <scope>NUCLEOTIDE SEQUENCE</scope>
    <source>
        <strain evidence="9">91-R6</strain>
    </source>
</reference>
<feature type="domain" description="ABC3 transporter permease C-terminal" evidence="8">
    <location>
        <begin position="78"/>
        <end position="191"/>
    </location>
</feature>
<comment type="subcellular location">
    <subcellularLocation>
        <location evidence="1">Cell membrane</location>
        <topology evidence="1">Multi-pass membrane protein</topology>
    </subcellularLocation>
</comment>
<proteinExistence type="inferred from homology"/>
<evidence type="ECO:0000256" key="1">
    <source>
        <dbReference type="ARBA" id="ARBA00004651"/>
    </source>
</evidence>
<dbReference type="GO" id="GO:0005886">
    <property type="term" value="C:plasma membrane"/>
    <property type="evidence" value="ECO:0007669"/>
    <property type="project" value="UniProtKB-SubCell"/>
</dbReference>
<keyword evidence="5 7" id="KW-0472">Membrane</keyword>
<keyword evidence="3 7" id="KW-0812">Transmembrane</keyword>
<dbReference type="Pfam" id="PF02687">
    <property type="entry name" value="FtsX"/>
    <property type="match status" value="1"/>
</dbReference>
<keyword evidence="2" id="KW-1003">Cell membrane</keyword>
<dbReference type="AlphaFoldDB" id="A0A4D6GTS5"/>
<evidence type="ECO:0000256" key="3">
    <source>
        <dbReference type="ARBA" id="ARBA00022692"/>
    </source>
</evidence>
<evidence type="ECO:0000256" key="5">
    <source>
        <dbReference type="ARBA" id="ARBA00023136"/>
    </source>
</evidence>
<organism evidence="9 11">
    <name type="scientific">Halobacterium salinarum (strain ATCC 33171 / DSM 3754 / JCM 8978 / NBRC 102687 / NCIMB 764 / 91-R6)</name>
    <dbReference type="NCBI Taxonomy" id="2597657"/>
    <lineage>
        <taxon>Archaea</taxon>
        <taxon>Methanobacteriati</taxon>
        <taxon>Methanobacteriota</taxon>
        <taxon>Stenosarchaea group</taxon>
        <taxon>Halobacteria</taxon>
        <taxon>Halobacteriales</taxon>
        <taxon>Halobacteriaceae</taxon>
        <taxon>Halobacterium</taxon>
    </lineage>
</organism>
<gene>
    <name evidence="10" type="ORF">APQ99_01043</name>
    <name evidence="9" type="ORF">HBSAL_04110</name>
</gene>
<evidence type="ECO:0000313" key="12">
    <source>
        <dbReference type="Proteomes" id="UP000323075"/>
    </source>
</evidence>
<dbReference type="EMBL" id="VRYN01000002">
    <property type="protein sequence ID" value="TYO76407.1"/>
    <property type="molecule type" value="Genomic_DNA"/>
</dbReference>
<evidence type="ECO:0000259" key="8">
    <source>
        <dbReference type="Pfam" id="PF02687"/>
    </source>
</evidence>
<evidence type="ECO:0000256" key="4">
    <source>
        <dbReference type="ARBA" id="ARBA00022989"/>
    </source>
</evidence>
<feature type="transmembrane region" description="Helical" evidence="7">
    <location>
        <begin position="21"/>
        <end position="45"/>
    </location>
</feature>
<dbReference type="GeneID" id="39854691"/>
<evidence type="ECO:0000256" key="2">
    <source>
        <dbReference type="ARBA" id="ARBA00022475"/>
    </source>
</evidence>
<dbReference type="RefSeq" id="WP_136361140.1">
    <property type="nucleotide sequence ID" value="NZ_VRYN01000002.1"/>
</dbReference>
<dbReference type="InterPro" id="IPR050250">
    <property type="entry name" value="Macrolide_Exporter_MacB"/>
</dbReference>
<evidence type="ECO:0000256" key="6">
    <source>
        <dbReference type="ARBA" id="ARBA00038076"/>
    </source>
</evidence>
<feature type="transmembrane region" description="Helical" evidence="7">
    <location>
        <begin position="74"/>
        <end position="98"/>
    </location>
</feature>
<evidence type="ECO:0000256" key="7">
    <source>
        <dbReference type="SAM" id="Phobius"/>
    </source>
</evidence>
<feature type="transmembrane region" description="Helical" evidence="7">
    <location>
        <begin position="163"/>
        <end position="184"/>
    </location>
</feature>
<feature type="transmembrane region" description="Helical" evidence="7">
    <location>
        <begin position="119"/>
        <end position="143"/>
    </location>
</feature>
<evidence type="ECO:0000313" key="9">
    <source>
        <dbReference type="EMBL" id="QCC44546.1"/>
    </source>
</evidence>
<evidence type="ECO:0000313" key="11">
    <source>
        <dbReference type="Proteomes" id="UP000296216"/>
    </source>
</evidence>
<dbReference type="GO" id="GO:0022857">
    <property type="term" value="F:transmembrane transporter activity"/>
    <property type="evidence" value="ECO:0007669"/>
    <property type="project" value="TreeGrafter"/>
</dbReference>
<reference evidence="10 12" key="2">
    <citation type="submission" date="2019-07" db="EMBL/GenBank/DDBJ databases">
        <title>Genomic Encyclopedia of Archaeal and Bacterial Type Strains, Phase II (KMG-II): from individual species to whole genera.</title>
        <authorList>
            <person name="Goeker M."/>
        </authorList>
    </citation>
    <scope>NUCLEOTIDE SEQUENCE [LARGE SCALE GENOMIC DNA]</scope>
    <source>
        <strain evidence="10 12">DSM 3754</strain>
    </source>
</reference>
<dbReference type="Proteomes" id="UP000296216">
    <property type="component" value="Chromosome"/>
</dbReference>
<dbReference type="EMBL" id="CP038631">
    <property type="protein sequence ID" value="QCC44546.1"/>
    <property type="molecule type" value="Genomic_DNA"/>
</dbReference>
<evidence type="ECO:0000313" key="10">
    <source>
        <dbReference type="EMBL" id="TYO76407.1"/>
    </source>
</evidence>
<name>A0A4D6GTS5_HALS9</name>